<evidence type="ECO:0000256" key="4">
    <source>
        <dbReference type="SAM" id="MobiDB-lite"/>
    </source>
</evidence>
<dbReference type="Pfam" id="PF09331">
    <property type="entry name" value="DUF1985"/>
    <property type="match status" value="1"/>
</dbReference>
<comment type="similarity">
    <text evidence="1">Belongs to the peptidase C48 family.</text>
</comment>
<organism evidence="6 7">
    <name type="scientific">Brassica carinata</name>
    <name type="common">Ethiopian mustard</name>
    <name type="synonym">Abyssinian cabbage</name>
    <dbReference type="NCBI Taxonomy" id="52824"/>
    <lineage>
        <taxon>Eukaryota</taxon>
        <taxon>Viridiplantae</taxon>
        <taxon>Streptophyta</taxon>
        <taxon>Embryophyta</taxon>
        <taxon>Tracheophyta</taxon>
        <taxon>Spermatophyta</taxon>
        <taxon>Magnoliopsida</taxon>
        <taxon>eudicotyledons</taxon>
        <taxon>Gunneridae</taxon>
        <taxon>Pentapetalae</taxon>
        <taxon>rosids</taxon>
        <taxon>malvids</taxon>
        <taxon>Brassicales</taxon>
        <taxon>Brassicaceae</taxon>
        <taxon>Brassiceae</taxon>
        <taxon>Brassica</taxon>
    </lineage>
</organism>
<feature type="region of interest" description="Disordered" evidence="4">
    <location>
        <begin position="662"/>
        <end position="689"/>
    </location>
</feature>
<dbReference type="PROSITE" id="PS50600">
    <property type="entry name" value="ULP_PROTEASE"/>
    <property type="match status" value="1"/>
</dbReference>
<feature type="region of interest" description="Disordered" evidence="4">
    <location>
        <begin position="579"/>
        <end position="648"/>
    </location>
</feature>
<feature type="compositionally biased region" description="Low complexity" evidence="4">
    <location>
        <begin position="1"/>
        <end position="11"/>
    </location>
</feature>
<dbReference type="OrthoDB" id="1107396at2759"/>
<name>A0A8X7QCB2_BRACI</name>
<evidence type="ECO:0000313" key="7">
    <source>
        <dbReference type="Proteomes" id="UP000886595"/>
    </source>
</evidence>
<keyword evidence="7" id="KW-1185">Reference proteome</keyword>
<keyword evidence="3" id="KW-0378">Hydrolase</keyword>
<dbReference type="InterPro" id="IPR038765">
    <property type="entry name" value="Papain-like_cys_pep_sf"/>
</dbReference>
<dbReference type="EMBL" id="JAAMPC010000014">
    <property type="protein sequence ID" value="KAG2265458.1"/>
    <property type="molecule type" value="Genomic_DNA"/>
</dbReference>
<dbReference type="AlphaFoldDB" id="A0A8X7QCB2"/>
<dbReference type="InterPro" id="IPR003653">
    <property type="entry name" value="Peptidase_C48_C"/>
</dbReference>
<reference evidence="6 7" key="1">
    <citation type="submission" date="2020-02" db="EMBL/GenBank/DDBJ databases">
        <authorList>
            <person name="Ma Q."/>
            <person name="Huang Y."/>
            <person name="Song X."/>
            <person name="Pei D."/>
        </authorList>
    </citation>
    <scope>NUCLEOTIDE SEQUENCE [LARGE SCALE GENOMIC DNA]</scope>
    <source>
        <strain evidence="6">Sxm20200214</strain>
        <tissue evidence="6">Leaf</tissue>
    </source>
</reference>
<feature type="compositionally biased region" description="Polar residues" evidence="4">
    <location>
        <begin position="44"/>
        <end position="53"/>
    </location>
</feature>
<keyword evidence="2" id="KW-0645">Protease</keyword>
<gene>
    <name evidence="6" type="ORF">Bca52824_072537</name>
</gene>
<dbReference type="PANTHER" id="PTHR48449:SF1">
    <property type="entry name" value="DUF1985 DOMAIN-CONTAINING PROTEIN"/>
    <property type="match status" value="1"/>
</dbReference>
<evidence type="ECO:0000259" key="5">
    <source>
        <dbReference type="PROSITE" id="PS50600"/>
    </source>
</evidence>
<evidence type="ECO:0000313" key="6">
    <source>
        <dbReference type="EMBL" id="KAG2265458.1"/>
    </source>
</evidence>
<feature type="compositionally biased region" description="Basic residues" evidence="4">
    <location>
        <begin position="12"/>
        <end position="33"/>
    </location>
</feature>
<feature type="region of interest" description="Disordered" evidence="4">
    <location>
        <begin position="432"/>
        <end position="483"/>
    </location>
</feature>
<dbReference type="Proteomes" id="UP000886595">
    <property type="component" value="Unassembled WGS sequence"/>
</dbReference>
<dbReference type="PANTHER" id="PTHR48449">
    <property type="entry name" value="DUF1985 DOMAIN-CONTAINING PROTEIN"/>
    <property type="match status" value="1"/>
</dbReference>
<evidence type="ECO:0000256" key="2">
    <source>
        <dbReference type="ARBA" id="ARBA00022670"/>
    </source>
</evidence>
<feature type="compositionally biased region" description="Polar residues" evidence="4">
    <location>
        <begin position="610"/>
        <end position="621"/>
    </location>
</feature>
<proteinExistence type="inferred from homology"/>
<comment type="caution">
    <text evidence="6">The sequence shown here is derived from an EMBL/GenBank/DDBJ whole genome shotgun (WGS) entry which is preliminary data.</text>
</comment>
<dbReference type="GO" id="GO:0006508">
    <property type="term" value="P:proteolysis"/>
    <property type="evidence" value="ECO:0007669"/>
    <property type="project" value="UniProtKB-KW"/>
</dbReference>
<feature type="region of interest" description="Disordered" evidence="4">
    <location>
        <begin position="1"/>
        <end position="62"/>
    </location>
</feature>
<feature type="region of interest" description="Disordered" evidence="4">
    <location>
        <begin position="372"/>
        <end position="392"/>
    </location>
</feature>
<protein>
    <recommendedName>
        <fullName evidence="5">Ubiquitin-like protease family profile domain-containing protein</fullName>
    </recommendedName>
</protein>
<evidence type="ECO:0000256" key="1">
    <source>
        <dbReference type="ARBA" id="ARBA00005234"/>
    </source>
</evidence>
<dbReference type="Gene3D" id="3.40.395.10">
    <property type="entry name" value="Adenoviral Proteinase, Chain A"/>
    <property type="match status" value="1"/>
</dbReference>
<dbReference type="SUPFAM" id="SSF54001">
    <property type="entry name" value="Cysteine proteinases"/>
    <property type="match status" value="1"/>
</dbReference>
<dbReference type="Pfam" id="PF02902">
    <property type="entry name" value="Peptidase_C48"/>
    <property type="match status" value="1"/>
</dbReference>
<evidence type="ECO:0000256" key="3">
    <source>
        <dbReference type="ARBA" id="ARBA00022801"/>
    </source>
</evidence>
<accession>A0A8X7QCB2</accession>
<sequence length="969" mass="109646">MVSQSNAAGSSGRRRRPNAPKAKPVSRSKKKKWYPVPDFDDDTTPSYMDSTEPTSPPVDAVDVGSSTKFPRRLFAPGFFPTQLRLNIYSKANVIASVASALKGSSAMDRLLCSQFSKLFRLPVARCPNSTKLIGSLLCRQLITIRKYELWFTFGNHPLRFSVDEFKEITVLNCGVFDVEDSETEVNEPGSMWKQLFDTTVGEITVVQVLKMLENPYLADWKRVLLALIANLESFMNYPWGRTSFLHTISRFLPPPVSDPRHALRIRLSKKTTACYGFPLALQLLAFEAISMIDDFLDNPSCCGNDVVILNTNDIVAVEGEPDVIVHFSLVPEAERHFWLDEVEDPKVTRLVDHIRSRTLRPRKRVAVVIEDLTTPEHNEPDVPPESGRSPNEDLKSWILEQFQNFKNGIYERLDQFEKTLCDHFCVPLPNIHNKGKRKVGEDDHGYFGSPKSVENQYKKQHGLEGTIGNTQPGFSRETRENNENSTLLTPQFDQNATDQVFKQRQFDQNATYQESRTPNAVPDKSQTPNPLTTLTIYSFFFARPQSYVSPAKKDDTYIGEKAVDVKWDEANPHAYSAVKEVPAGERPSSDPNPESAPDFASTRSEDNVGPVSTNLSGQKTQAPVIEGGVSDSMAVQNPTSPVEEDENYESCKENISFDSQLQGKCPRAVEDMPGSKTDEDDNYVESGGKRVPKKSQKICGVYTTDARLKGLFMSEKKAEYRPLPETNRAIFKKFSDILTENVEQQFTVKTNHIVTNYFVLDIATPGNWRRGSVLQKDRRVMCDPYFTKIITSKWSAFSEAKDKLHFDRGTNIASYVTGMCRGKNLKLQLGRDIDVVYAPMFWKDKHWVGLSINLQTSNVTIFDSFITMNPTETHVDAHMTPIMKSLPYILEQDRTYAWNRFQGIYHNNRGGDCGPCAAKFMEMHSNGDGKEEMSRITEKVVDKFREQYGMDCYEEFVGNFQVANEAGMK</sequence>
<feature type="domain" description="Ubiquitin-like protease family profile" evidence="5">
    <location>
        <begin position="701"/>
        <end position="924"/>
    </location>
</feature>
<dbReference type="InterPro" id="IPR015410">
    <property type="entry name" value="DUF1985"/>
</dbReference>
<dbReference type="GO" id="GO:0008234">
    <property type="term" value="F:cysteine-type peptidase activity"/>
    <property type="evidence" value="ECO:0007669"/>
    <property type="project" value="InterPro"/>
</dbReference>